<keyword evidence="2" id="KW-1185">Reference proteome</keyword>
<dbReference type="GO" id="GO:0005886">
    <property type="term" value="C:plasma membrane"/>
    <property type="evidence" value="ECO:0007669"/>
    <property type="project" value="TreeGrafter"/>
</dbReference>
<protein>
    <submittedName>
        <fullName evidence="1">DUF445 domain-containing protein</fullName>
    </submittedName>
</protein>
<dbReference type="PANTHER" id="PTHR38442">
    <property type="entry name" value="INNER MEMBRANE PROTEIN-RELATED"/>
    <property type="match status" value="1"/>
</dbReference>
<dbReference type="EMBL" id="JACJVR010000073">
    <property type="protein sequence ID" value="MBB6693422.1"/>
    <property type="molecule type" value="Genomic_DNA"/>
</dbReference>
<name>A0A841U1V4_9BACL</name>
<evidence type="ECO:0000313" key="1">
    <source>
        <dbReference type="EMBL" id="MBB6693422.1"/>
    </source>
</evidence>
<organism evidence="1 2">
    <name type="scientific">Cohnella xylanilytica</name>
    <dbReference type="NCBI Taxonomy" id="557555"/>
    <lineage>
        <taxon>Bacteria</taxon>
        <taxon>Bacillati</taxon>
        <taxon>Bacillota</taxon>
        <taxon>Bacilli</taxon>
        <taxon>Bacillales</taxon>
        <taxon>Paenibacillaceae</taxon>
        <taxon>Cohnella</taxon>
    </lineage>
</organism>
<dbReference type="AlphaFoldDB" id="A0A841U1V4"/>
<dbReference type="Pfam" id="PF04286">
    <property type="entry name" value="DUF445"/>
    <property type="match status" value="1"/>
</dbReference>
<accession>A0A841U1V4</accession>
<sequence>MGIMAAGFAATFPVVGYGAGALLHGGFEAGLVGGLADWFAVTALFRRPLGLPIPHTALLPRNRDKVVRSLVSVMENEFLTKKSIKDKVNEYLAPERVVALAERHLDDATRGVVALSDYILRRLPLDRVVPVLARELEGRIRGLDSAAALRIVRDETLSRGYEERALLFLLAKAEEVVARDEVQLELGNMASQALGSVQAKGLMGFAVNAFVGFMSEEKLGATLQNVILANLRDMQVFEEHPLRRLILAEMRKALENLPENEAVLKGLDSAKADLPQRLNLEAQLLGWSEELRQRAIAFVREERFAGEIVRPALAGLVARYKEEPAELVPLLDWAQARISDFVEKNHSRIGLLVRENLDKLDNATLIEMIEDKIGGDLQWIRVNGAVCGFLIGVVLEGINLFF</sequence>
<comment type="caution">
    <text evidence="1">The sequence shown here is derived from an EMBL/GenBank/DDBJ whole genome shotgun (WGS) entry which is preliminary data.</text>
</comment>
<proteinExistence type="predicted"/>
<dbReference type="PANTHER" id="PTHR38442:SF1">
    <property type="entry name" value="INNER MEMBRANE PROTEIN"/>
    <property type="match status" value="1"/>
</dbReference>
<dbReference type="Proteomes" id="UP000553776">
    <property type="component" value="Unassembled WGS sequence"/>
</dbReference>
<gene>
    <name evidence="1" type="ORF">H7B90_18695</name>
</gene>
<dbReference type="InterPro" id="IPR007383">
    <property type="entry name" value="DUF445"/>
</dbReference>
<evidence type="ECO:0000313" key="2">
    <source>
        <dbReference type="Proteomes" id="UP000553776"/>
    </source>
</evidence>
<reference evidence="1 2" key="1">
    <citation type="submission" date="2020-08" db="EMBL/GenBank/DDBJ databases">
        <title>Cohnella phylogeny.</title>
        <authorList>
            <person name="Dunlap C."/>
        </authorList>
    </citation>
    <scope>NUCLEOTIDE SEQUENCE [LARGE SCALE GENOMIC DNA]</scope>
    <source>
        <strain evidence="1 2">DSM 25239</strain>
    </source>
</reference>